<dbReference type="PANTHER" id="PTHR43525">
    <property type="entry name" value="PROTEIN MALY"/>
    <property type="match status" value="1"/>
</dbReference>
<comment type="cofactor">
    <cofactor evidence="1">
        <name>pyridoxal 5'-phosphate</name>
        <dbReference type="ChEBI" id="CHEBI:597326"/>
    </cofactor>
</comment>
<dbReference type="NCBIfam" id="TIGR04350">
    <property type="entry name" value="C_S_lyase_PatB"/>
    <property type="match status" value="1"/>
</dbReference>
<dbReference type="Gene3D" id="3.90.1150.10">
    <property type="entry name" value="Aspartate Aminotransferase, domain 1"/>
    <property type="match status" value="1"/>
</dbReference>
<evidence type="ECO:0000256" key="3">
    <source>
        <dbReference type="ARBA" id="ARBA00022898"/>
    </source>
</evidence>
<keyword evidence="3" id="KW-0663">Pyridoxal phosphate</keyword>
<evidence type="ECO:0000313" key="7">
    <source>
        <dbReference type="EMBL" id="MCP1673553.1"/>
    </source>
</evidence>
<evidence type="ECO:0000256" key="4">
    <source>
        <dbReference type="ARBA" id="ARBA00023239"/>
    </source>
</evidence>
<feature type="domain" description="Aminotransferase class I/classII large" evidence="6">
    <location>
        <begin position="39"/>
        <end position="371"/>
    </location>
</feature>
<dbReference type="InterPro" id="IPR015421">
    <property type="entry name" value="PyrdxlP-dep_Trfase_major"/>
</dbReference>
<dbReference type="InterPro" id="IPR004839">
    <property type="entry name" value="Aminotransferase_I/II_large"/>
</dbReference>
<dbReference type="InterPro" id="IPR051798">
    <property type="entry name" value="Class-II_PLP-Dep_Aminotrans"/>
</dbReference>
<dbReference type="Gene3D" id="3.40.640.10">
    <property type="entry name" value="Type I PLP-dependent aspartate aminotransferase-like (Major domain)"/>
    <property type="match status" value="1"/>
</dbReference>
<dbReference type="EMBL" id="JALJXV010000001">
    <property type="protein sequence ID" value="MCP1673553.1"/>
    <property type="molecule type" value="Genomic_DNA"/>
</dbReference>
<comment type="similarity">
    <text evidence="5">Belongs to the class-II pyridoxal-phosphate-dependent aminotransferase family. MalY/PatB cystathionine beta-lyase subfamily.</text>
</comment>
<keyword evidence="4 7" id="KW-0456">Lyase</keyword>
<accession>A0AAE3G1N7</accession>
<evidence type="ECO:0000259" key="6">
    <source>
        <dbReference type="Pfam" id="PF00155"/>
    </source>
</evidence>
<dbReference type="SUPFAM" id="SSF53383">
    <property type="entry name" value="PLP-dependent transferases"/>
    <property type="match status" value="1"/>
</dbReference>
<reference evidence="7" key="1">
    <citation type="submission" date="2022-03" db="EMBL/GenBank/DDBJ databases">
        <title>Genomic Encyclopedia of Type Strains, Phase III (KMG-III): the genomes of soil and plant-associated and newly described type strains.</title>
        <authorList>
            <person name="Whitman W."/>
        </authorList>
    </citation>
    <scope>NUCLEOTIDE SEQUENCE</scope>
    <source>
        <strain evidence="7">ANL 6-2</strain>
    </source>
</reference>
<evidence type="ECO:0000313" key="8">
    <source>
        <dbReference type="Proteomes" id="UP001205843"/>
    </source>
</evidence>
<dbReference type="AlphaFoldDB" id="A0AAE3G1N7"/>
<gene>
    <name evidence="7" type="ORF">J2T57_000645</name>
</gene>
<dbReference type="CDD" id="cd00609">
    <property type="entry name" value="AAT_like"/>
    <property type="match status" value="1"/>
</dbReference>
<name>A0AAE3G1N7_9GAMM</name>
<keyword evidence="8" id="KW-1185">Reference proteome</keyword>
<evidence type="ECO:0000256" key="5">
    <source>
        <dbReference type="ARBA" id="ARBA00037974"/>
    </source>
</evidence>
<dbReference type="RefSeq" id="WP_253474093.1">
    <property type="nucleotide sequence ID" value="NZ_JALJXV010000001.1"/>
</dbReference>
<dbReference type="InterPro" id="IPR015422">
    <property type="entry name" value="PyrdxlP-dep_Trfase_small"/>
</dbReference>
<dbReference type="InterPro" id="IPR027619">
    <property type="entry name" value="C-S_lyase_PatB-like"/>
</dbReference>
<comment type="caution">
    <text evidence="7">The sequence shown here is derived from an EMBL/GenBank/DDBJ whole genome shotgun (WGS) entry which is preliminary data.</text>
</comment>
<evidence type="ECO:0000256" key="1">
    <source>
        <dbReference type="ARBA" id="ARBA00001933"/>
    </source>
</evidence>
<dbReference type="PANTHER" id="PTHR43525:SF1">
    <property type="entry name" value="PROTEIN MALY"/>
    <property type="match status" value="1"/>
</dbReference>
<dbReference type="GO" id="GO:0047804">
    <property type="term" value="F:cysteine-S-conjugate beta-lyase activity"/>
    <property type="evidence" value="ECO:0007669"/>
    <property type="project" value="UniProtKB-EC"/>
</dbReference>
<proteinExistence type="inferred from homology"/>
<dbReference type="InterPro" id="IPR015424">
    <property type="entry name" value="PyrdxlP-dep_Trfase"/>
</dbReference>
<dbReference type="EC" id="4.4.1.13" evidence="2"/>
<organism evidence="7 8">
    <name type="scientific">Natronocella acetinitrilica</name>
    <dbReference type="NCBI Taxonomy" id="414046"/>
    <lineage>
        <taxon>Bacteria</taxon>
        <taxon>Pseudomonadati</taxon>
        <taxon>Pseudomonadota</taxon>
        <taxon>Gammaproteobacteria</taxon>
        <taxon>Chromatiales</taxon>
        <taxon>Ectothiorhodospiraceae</taxon>
        <taxon>Natronocella</taxon>
    </lineage>
</organism>
<protein>
    <recommendedName>
        <fullName evidence="2">cysteine-S-conjugate beta-lyase</fullName>
        <ecNumber evidence="2">4.4.1.13</ecNumber>
    </recommendedName>
</protein>
<dbReference type="Proteomes" id="UP001205843">
    <property type="component" value="Unassembled WGS sequence"/>
</dbReference>
<evidence type="ECO:0000256" key="2">
    <source>
        <dbReference type="ARBA" id="ARBA00012224"/>
    </source>
</evidence>
<sequence>MQFDFDEVVDRHQTGSDKWDAYDSRDIIPMWVADMDFRAPPAVLDALHARVDHGVFGYTSATSELVEVTCTMLADHCDWRVEPDWLVWLPGMVPGLHVAAAAVGEDGDAVMTTTPVYPPFLLAPPRARRELLTVPLADASGRIDFDALEAAVHPRARMLILCNPHNPTGRVYSEEELRRLADFCLRHDLVLVSDEIHCGLVLDSDARHHCVAALGEEIAARTITLMAPSKTYNIAGLGCSLAIIPDRDLRRRFARARAGFVPGVNTLGYTAALAAWRDCASWHAALIDVLRRNRDLVQAAVDAHPALSMHSPQATYLAWIDCRELGLKHPATAFEAAGLGLSDGQAFDGTGYMRLNFGCPLPTLERALARLQQVGRD</sequence>
<dbReference type="Pfam" id="PF00155">
    <property type="entry name" value="Aminotran_1_2"/>
    <property type="match status" value="1"/>
</dbReference>
<dbReference type="GO" id="GO:0030170">
    <property type="term" value="F:pyridoxal phosphate binding"/>
    <property type="evidence" value="ECO:0007669"/>
    <property type="project" value="InterPro"/>
</dbReference>